<keyword evidence="5 9" id="KW-0560">Oxidoreductase</keyword>
<evidence type="ECO:0000313" key="9">
    <source>
        <dbReference type="EMBL" id="GAY22224.1"/>
    </source>
</evidence>
<dbReference type="Gene3D" id="1.20.140.10">
    <property type="entry name" value="Butyryl-CoA Dehydrogenase, subunit A, domain 3"/>
    <property type="match status" value="1"/>
</dbReference>
<evidence type="ECO:0000259" key="6">
    <source>
        <dbReference type="Pfam" id="PF00441"/>
    </source>
</evidence>
<dbReference type="GO" id="GO:0050660">
    <property type="term" value="F:flavin adenine dinucleotide binding"/>
    <property type="evidence" value="ECO:0007669"/>
    <property type="project" value="InterPro"/>
</dbReference>
<dbReference type="InterPro" id="IPR009075">
    <property type="entry name" value="AcylCo_DH/oxidase_C"/>
</dbReference>
<dbReference type="Pfam" id="PF00441">
    <property type="entry name" value="Acyl-CoA_dh_1"/>
    <property type="match status" value="1"/>
</dbReference>
<sequence length="354" mass="38499">MDFNLTSEQQMFQDSVRAFAERELKPGAHQRAHSHEYPYDAARKLAGQGLLGITIPEEKGGQGGSLFDAVLAIEQIALACPRSADVIQAGNFGAVRVLAEFASEAQLEQHLSGILSGEKIMSVCMTEPGAGSAATELTTTATPDGDGYRINGSKIFTTHGMHAHLFLVYVRFGPGLDGIGSVLVKRNAEGMRFGQGSEFMSGEEWTTFFFDNVYIPKENILLGPGGFKKQISAFNVERLGNTSRALALGEYAFRVARDYAIDRKQFGRPLCEFQGLQWKFADMRMQLDAARLLLYRASVNADRGLPSASETAIAKAYCNQAASTPPMNRSRSWAAWDIRRSRSSNIASGGHAAG</sequence>
<comment type="similarity">
    <text evidence="2 5">Belongs to the acyl-CoA dehydrogenase family.</text>
</comment>
<evidence type="ECO:0000259" key="7">
    <source>
        <dbReference type="Pfam" id="PF02770"/>
    </source>
</evidence>
<dbReference type="AlphaFoldDB" id="A0A292ZH55"/>
<dbReference type="InterPro" id="IPR046373">
    <property type="entry name" value="Acyl-CoA_Oxase/DH_mid-dom_sf"/>
</dbReference>
<reference evidence="9 10" key="1">
    <citation type="journal article" date="2013" name="Biodegradation">
        <title>Occurrence of 4-tert-butylphenol (4-t-BP) biodegradation in an aquatic sample caused by the presence of Spirodela polyrrhiza and isolation of a 4-t-BP-utilizing bacterium.</title>
        <authorList>
            <person name="Ogata Y."/>
            <person name="Toyama T."/>
            <person name="Yu N."/>
            <person name="Wang X."/>
            <person name="Sei K."/>
            <person name="Ike M."/>
        </authorList>
    </citation>
    <scope>NUCLEOTIDE SEQUENCE [LARGE SCALE GENOMIC DNA]</scope>
    <source>
        <strain evidence="9 10">OMI</strain>
    </source>
</reference>
<dbReference type="GO" id="GO:0046359">
    <property type="term" value="P:butyrate catabolic process"/>
    <property type="evidence" value="ECO:0007669"/>
    <property type="project" value="TreeGrafter"/>
</dbReference>
<reference evidence="9 10" key="2">
    <citation type="journal article" date="2013" name="Environ. Sci. Technol.">
        <title>The 4-tert-butylphenol-utilizing bacterium Sphingobium fuliginis OMI can degrade bisphenols via phenolic ring hydroxylation and meta-cleavage pathway.</title>
        <authorList>
            <person name="Ogata Y."/>
            <person name="Goda S."/>
            <person name="Toyama T."/>
            <person name="Sei K."/>
            <person name="Ike M."/>
        </authorList>
    </citation>
    <scope>NUCLEOTIDE SEQUENCE [LARGE SCALE GENOMIC DNA]</scope>
    <source>
        <strain evidence="9 10">OMI</strain>
    </source>
</reference>
<gene>
    <name evidence="9" type="ORF">SFOMI_2779</name>
</gene>
<evidence type="ECO:0000256" key="3">
    <source>
        <dbReference type="ARBA" id="ARBA00022630"/>
    </source>
</evidence>
<evidence type="ECO:0000256" key="1">
    <source>
        <dbReference type="ARBA" id="ARBA00001974"/>
    </source>
</evidence>
<dbReference type="Gene3D" id="1.10.540.10">
    <property type="entry name" value="Acyl-CoA dehydrogenase/oxidase, N-terminal domain"/>
    <property type="match status" value="1"/>
</dbReference>
<dbReference type="Pfam" id="PF02771">
    <property type="entry name" value="Acyl-CoA_dh_N"/>
    <property type="match status" value="1"/>
</dbReference>
<dbReference type="RefSeq" id="WP_255308903.1">
    <property type="nucleotide sequence ID" value="NZ_BEWI01000032.1"/>
</dbReference>
<dbReference type="SUPFAM" id="SSF47203">
    <property type="entry name" value="Acyl-CoA dehydrogenase C-terminal domain-like"/>
    <property type="match status" value="1"/>
</dbReference>
<dbReference type="PANTHER" id="PTHR43884">
    <property type="entry name" value="ACYL-COA DEHYDROGENASE"/>
    <property type="match status" value="1"/>
</dbReference>
<evidence type="ECO:0000256" key="5">
    <source>
        <dbReference type="RuleBase" id="RU362125"/>
    </source>
</evidence>
<dbReference type="GO" id="GO:0033539">
    <property type="term" value="P:fatty acid beta-oxidation using acyl-CoA dehydrogenase"/>
    <property type="evidence" value="ECO:0007669"/>
    <property type="project" value="TreeGrafter"/>
</dbReference>
<dbReference type="InterPro" id="IPR006091">
    <property type="entry name" value="Acyl-CoA_Oxase/DH_mid-dom"/>
</dbReference>
<dbReference type="InterPro" id="IPR037069">
    <property type="entry name" value="AcylCoA_DH/ox_N_sf"/>
</dbReference>
<feature type="domain" description="Acyl-CoA dehydrogenase/oxidase C-terminal" evidence="6">
    <location>
        <begin position="226"/>
        <end position="322"/>
    </location>
</feature>
<dbReference type="EMBL" id="BEWI01000032">
    <property type="protein sequence ID" value="GAY22224.1"/>
    <property type="molecule type" value="Genomic_DNA"/>
</dbReference>
<dbReference type="SUPFAM" id="SSF56645">
    <property type="entry name" value="Acyl-CoA dehydrogenase NM domain-like"/>
    <property type="match status" value="1"/>
</dbReference>
<dbReference type="Pfam" id="PF02770">
    <property type="entry name" value="Acyl-CoA_dh_M"/>
    <property type="match status" value="1"/>
</dbReference>
<dbReference type="EC" id="1.3.8.1" evidence="9"/>
<feature type="domain" description="Acyl-CoA oxidase/dehydrogenase middle" evidence="7">
    <location>
        <begin position="123"/>
        <end position="213"/>
    </location>
</feature>
<comment type="caution">
    <text evidence="9">The sequence shown here is derived from an EMBL/GenBank/DDBJ whole genome shotgun (WGS) entry which is preliminary data.</text>
</comment>
<evidence type="ECO:0000256" key="4">
    <source>
        <dbReference type="ARBA" id="ARBA00022827"/>
    </source>
</evidence>
<organism evidence="9 10">
    <name type="scientific">Sphingobium fuliginis (strain ATCC 27551)</name>
    <dbReference type="NCBI Taxonomy" id="336203"/>
    <lineage>
        <taxon>Bacteria</taxon>
        <taxon>Pseudomonadati</taxon>
        <taxon>Pseudomonadota</taxon>
        <taxon>Alphaproteobacteria</taxon>
        <taxon>Sphingomonadales</taxon>
        <taxon>Sphingomonadaceae</taxon>
        <taxon>Sphingobium</taxon>
    </lineage>
</organism>
<comment type="cofactor">
    <cofactor evidence="1 5">
        <name>FAD</name>
        <dbReference type="ChEBI" id="CHEBI:57692"/>
    </cofactor>
</comment>
<dbReference type="InterPro" id="IPR036250">
    <property type="entry name" value="AcylCo_DH-like_C"/>
</dbReference>
<dbReference type="PANTHER" id="PTHR43884:SF12">
    <property type="entry name" value="ISOVALERYL-COA DEHYDROGENASE, MITOCHONDRIAL-RELATED"/>
    <property type="match status" value="1"/>
</dbReference>
<name>A0A292ZH55_SPHSA</name>
<dbReference type="GO" id="GO:0016937">
    <property type="term" value="F:short-chain fatty acyl-CoA dehydrogenase activity"/>
    <property type="evidence" value="ECO:0007669"/>
    <property type="project" value="UniProtKB-EC"/>
</dbReference>
<dbReference type="InterPro" id="IPR009100">
    <property type="entry name" value="AcylCoA_DH/oxidase_NM_dom_sf"/>
</dbReference>
<dbReference type="InterPro" id="IPR013786">
    <property type="entry name" value="AcylCoA_DH/ox_N"/>
</dbReference>
<keyword evidence="4 5" id="KW-0274">FAD</keyword>
<evidence type="ECO:0000313" key="10">
    <source>
        <dbReference type="Proteomes" id="UP000221538"/>
    </source>
</evidence>
<dbReference type="Gene3D" id="2.40.110.10">
    <property type="entry name" value="Butyryl-CoA Dehydrogenase, subunit A, domain 2"/>
    <property type="match status" value="1"/>
</dbReference>
<dbReference type="Proteomes" id="UP000221538">
    <property type="component" value="Unassembled WGS sequence"/>
</dbReference>
<feature type="domain" description="Acyl-CoA dehydrogenase/oxidase N-terminal" evidence="8">
    <location>
        <begin position="6"/>
        <end position="118"/>
    </location>
</feature>
<evidence type="ECO:0000256" key="2">
    <source>
        <dbReference type="ARBA" id="ARBA00009347"/>
    </source>
</evidence>
<protein>
    <submittedName>
        <fullName evidence="9">Butyryl-CoA dehydrogenase</fullName>
        <ecNumber evidence="9">1.3.8.1</ecNumber>
    </submittedName>
</protein>
<keyword evidence="3 5" id="KW-0285">Flavoprotein</keyword>
<proteinExistence type="inferred from homology"/>
<accession>A0A292ZH55</accession>
<evidence type="ECO:0000259" key="8">
    <source>
        <dbReference type="Pfam" id="PF02771"/>
    </source>
</evidence>